<dbReference type="EMBL" id="CM004395">
    <property type="protein sequence ID" value="OAY40504.1"/>
    <property type="molecule type" value="Genomic_DNA"/>
</dbReference>
<protein>
    <submittedName>
        <fullName evidence="1">Uncharacterized protein</fullName>
    </submittedName>
</protein>
<organism evidence="1">
    <name type="scientific">Manihot esculenta</name>
    <name type="common">Cassava</name>
    <name type="synonym">Jatropha manihot</name>
    <dbReference type="NCBI Taxonomy" id="3983"/>
    <lineage>
        <taxon>Eukaryota</taxon>
        <taxon>Viridiplantae</taxon>
        <taxon>Streptophyta</taxon>
        <taxon>Embryophyta</taxon>
        <taxon>Tracheophyta</taxon>
        <taxon>Spermatophyta</taxon>
        <taxon>Magnoliopsida</taxon>
        <taxon>eudicotyledons</taxon>
        <taxon>Gunneridae</taxon>
        <taxon>Pentapetalae</taxon>
        <taxon>rosids</taxon>
        <taxon>fabids</taxon>
        <taxon>Malpighiales</taxon>
        <taxon>Euphorbiaceae</taxon>
        <taxon>Crotonoideae</taxon>
        <taxon>Manihoteae</taxon>
        <taxon>Manihot</taxon>
    </lineage>
</organism>
<accession>A0A2C9V906</accession>
<dbReference type="AlphaFoldDB" id="A0A2C9V906"/>
<name>A0A2C9V906_MANES</name>
<sequence>MMNNGEEAQFLRKLQDPIPISILQIKSTCKNKFLHKEH</sequence>
<evidence type="ECO:0000313" key="1">
    <source>
        <dbReference type="EMBL" id="OAY40504.1"/>
    </source>
</evidence>
<proteinExistence type="predicted"/>
<reference evidence="1" key="1">
    <citation type="submission" date="2016-02" db="EMBL/GenBank/DDBJ databases">
        <title>WGS assembly of Manihot esculenta.</title>
        <authorList>
            <person name="Bredeson J.V."/>
            <person name="Prochnik S.E."/>
            <person name="Lyons J.B."/>
            <person name="Schmutz J."/>
            <person name="Grimwood J."/>
            <person name="Vrebalov J."/>
            <person name="Bart R.S."/>
            <person name="Amuge T."/>
            <person name="Ferguson M.E."/>
            <person name="Green R."/>
            <person name="Putnam N."/>
            <person name="Stites J."/>
            <person name="Rounsley S."/>
            <person name="Rokhsar D.S."/>
        </authorList>
    </citation>
    <scope>NUCLEOTIDE SEQUENCE [LARGE SCALE GENOMIC DNA]</scope>
    <source>
        <tissue evidence="1">Leaf</tissue>
    </source>
</reference>
<gene>
    <name evidence="1" type="ORF">MANES_09G027200</name>
</gene>